<protein>
    <submittedName>
        <fullName evidence="1">Uncharacterized protein</fullName>
    </submittedName>
</protein>
<reference evidence="1" key="1">
    <citation type="submission" date="2007-10" db="EMBL/GenBank/DDBJ databases">
        <authorList>
            <person name="Fulton L."/>
            <person name="Clifton S."/>
            <person name="Fulton B."/>
            <person name="Xu J."/>
            <person name="Minx P."/>
            <person name="Pepin K.H."/>
            <person name="Johnson M."/>
            <person name="Thiruvilangam P."/>
            <person name="Bhonagiri V."/>
            <person name="Nash W.E."/>
            <person name="Mardis E.R."/>
            <person name="Wilson R.K."/>
        </authorList>
    </citation>
    <scope>NUCLEOTIDE SEQUENCE [LARGE SCALE GENOMIC DNA]</scope>
    <source>
        <strain evidence="1">DSM 17216</strain>
    </source>
</reference>
<reference evidence="1" key="2">
    <citation type="submission" date="2013-09" db="EMBL/GenBank/DDBJ databases">
        <title>Draft genome sequence of Alistipes putredinis (DSM 17216).</title>
        <authorList>
            <person name="Sudarsanam P."/>
            <person name="Ley R."/>
            <person name="Guruge J."/>
            <person name="Turnbaugh P.J."/>
            <person name="Mahowald M."/>
            <person name="Liep D."/>
            <person name="Gordon J."/>
        </authorList>
    </citation>
    <scope>NUCLEOTIDE SEQUENCE</scope>
    <source>
        <strain evidence="1">DSM 17216</strain>
    </source>
</reference>
<gene>
    <name evidence="1" type="ORF">ALIPUT_01093</name>
</gene>
<evidence type="ECO:0000313" key="2">
    <source>
        <dbReference type="Proteomes" id="UP000005819"/>
    </source>
</evidence>
<organism evidence="1 2">
    <name type="scientific">Alistipes putredinis DSM 17216</name>
    <dbReference type="NCBI Taxonomy" id="445970"/>
    <lineage>
        <taxon>Bacteria</taxon>
        <taxon>Pseudomonadati</taxon>
        <taxon>Bacteroidota</taxon>
        <taxon>Bacteroidia</taxon>
        <taxon>Bacteroidales</taxon>
        <taxon>Rikenellaceae</taxon>
        <taxon>Alistipes</taxon>
    </lineage>
</organism>
<name>B0MV93_9BACT</name>
<comment type="caution">
    <text evidence="1">The sequence shown here is derived from an EMBL/GenBank/DDBJ whole genome shotgun (WGS) entry which is preliminary data.</text>
</comment>
<dbReference type="EMBL" id="ABFK02000017">
    <property type="protein sequence ID" value="EDS04031.1"/>
    <property type="molecule type" value="Genomic_DNA"/>
</dbReference>
<proteinExistence type="predicted"/>
<sequence length="45" mass="5607">MQFRHRSEQHAPDLIPHKPRIKYEAPCKSKIKIICKYKIFYLFFR</sequence>
<evidence type="ECO:0000313" key="1">
    <source>
        <dbReference type="EMBL" id="EDS04031.1"/>
    </source>
</evidence>
<keyword evidence="2" id="KW-1185">Reference proteome</keyword>
<dbReference type="HOGENOM" id="CLU_3195258_0_0_10"/>
<accession>B0MV93</accession>
<dbReference type="AlphaFoldDB" id="B0MV93"/>
<dbReference type="Proteomes" id="UP000005819">
    <property type="component" value="Unassembled WGS sequence"/>
</dbReference>